<feature type="transmembrane region" description="Helical" evidence="1">
    <location>
        <begin position="306"/>
        <end position="333"/>
    </location>
</feature>
<reference evidence="2" key="2">
    <citation type="submission" date="2023-06" db="EMBL/GenBank/DDBJ databases">
        <authorList>
            <person name="Ma L."/>
            <person name="Liu K.-W."/>
            <person name="Li Z."/>
            <person name="Hsiao Y.-Y."/>
            <person name="Qi Y."/>
            <person name="Fu T."/>
            <person name="Tang G."/>
            <person name="Zhang D."/>
            <person name="Sun W.-H."/>
            <person name="Liu D.-K."/>
            <person name="Li Y."/>
            <person name="Chen G.-Z."/>
            <person name="Liu X.-D."/>
            <person name="Liao X.-Y."/>
            <person name="Jiang Y.-T."/>
            <person name="Yu X."/>
            <person name="Hao Y."/>
            <person name="Huang J."/>
            <person name="Zhao X.-W."/>
            <person name="Ke S."/>
            <person name="Chen Y.-Y."/>
            <person name="Wu W.-L."/>
            <person name="Hsu J.-L."/>
            <person name="Lin Y.-F."/>
            <person name="Huang M.-D."/>
            <person name="Li C.-Y."/>
            <person name="Huang L."/>
            <person name="Wang Z.-W."/>
            <person name="Zhao X."/>
            <person name="Zhong W.-Y."/>
            <person name="Peng D.-H."/>
            <person name="Ahmad S."/>
            <person name="Lan S."/>
            <person name="Zhang J.-S."/>
            <person name="Tsai W.-C."/>
            <person name="Van De Peer Y."/>
            <person name="Liu Z.-J."/>
        </authorList>
    </citation>
    <scope>NUCLEOTIDE SEQUENCE</scope>
    <source>
        <strain evidence="2">SCP</strain>
        <tissue evidence="2">Leaves</tissue>
    </source>
</reference>
<name>A0AAV9BSD3_ACOGR</name>
<evidence type="ECO:0000313" key="3">
    <source>
        <dbReference type="Proteomes" id="UP001179952"/>
    </source>
</evidence>
<sequence length="338" mass="39210">MEGSDGEIQQVNTSTTTSEPQVVIEIEKSWVDSVKSRVNGSFVPKWRKERCSIFRVPDNLRTLHPEDYEPIVVSIGPYHHGKAHLEPMEKHKWRMVRRLLLRRPEEGVLEECLRKVKALEDQARSCYSEVIDMKSNEFVEMMVLDGCFIIGVLLLLKSATELQEAGVRFVKKEDSSFLDLSFKGGVLAFPVLHIYEHTMVHFRNLIAFEQCYFYTKDHITFYAAFMDFLIDTPTDVKVLQKEGILKIGISSEKEVAQFFNNLNREVYFNNNHSYLGDLIVDVNRYCDSKTHRWRAVLARDYFNNPWAVISVVAAFILLGLTLLQTFYTIYAYYHPPSS</sequence>
<dbReference type="AlphaFoldDB" id="A0AAV9BSD3"/>
<keyword evidence="1" id="KW-1133">Transmembrane helix</keyword>
<dbReference type="Proteomes" id="UP001179952">
    <property type="component" value="Unassembled WGS sequence"/>
</dbReference>
<accession>A0AAV9BSD3</accession>
<evidence type="ECO:0000256" key="1">
    <source>
        <dbReference type="SAM" id="Phobius"/>
    </source>
</evidence>
<dbReference type="Pfam" id="PF03140">
    <property type="entry name" value="DUF247"/>
    <property type="match status" value="2"/>
</dbReference>
<proteinExistence type="predicted"/>
<reference evidence="2" key="1">
    <citation type="journal article" date="2023" name="Nat. Commun.">
        <title>Diploid and tetraploid genomes of Acorus and the evolution of monocots.</title>
        <authorList>
            <person name="Ma L."/>
            <person name="Liu K.W."/>
            <person name="Li Z."/>
            <person name="Hsiao Y.Y."/>
            <person name="Qi Y."/>
            <person name="Fu T."/>
            <person name="Tang G.D."/>
            <person name="Zhang D."/>
            <person name="Sun W.H."/>
            <person name="Liu D.K."/>
            <person name="Li Y."/>
            <person name="Chen G.Z."/>
            <person name="Liu X.D."/>
            <person name="Liao X.Y."/>
            <person name="Jiang Y.T."/>
            <person name="Yu X."/>
            <person name="Hao Y."/>
            <person name="Huang J."/>
            <person name="Zhao X.W."/>
            <person name="Ke S."/>
            <person name="Chen Y.Y."/>
            <person name="Wu W.L."/>
            <person name="Hsu J.L."/>
            <person name="Lin Y.F."/>
            <person name="Huang M.D."/>
            <person name="Li C.Y."/>
            <person name="Huang L."/>
            <person name="Wang Z.W."/>
            <person name="Zhao X."/>
            <person name="Zhong W.Y."/>
            <person name="Peng D.H."/>
            <person name="Ahmad S."/>
            <person name="Lan S."/>
            <person name="Zhang J.S."/>
            <person name="Tsai W.C."/>
            <person name="Van de Peer Y."/>
            <person name="Liu Z.J."/>
        </authorList>
    </citation>
    <scope>NUCLEOTIDE SEQUENCE</scope>
    <source>
        <strain evidence="2">SCP</strain>
    </source>
</reference>
<keyword evidence="3" id="KW-1185">Reference proteome</keyword>
<protein>
    <submittedName>
        <fullName evidence="2">UPF0481 protein</fullName>
    </submittedName>
</protein>
<dbReference type="PANTHER" id="PTHR31170">
    <property type="entry name" value="BNAC04G53230D PROTEIN"/>
    <property type="match status" value="1"/>
</dbReference>
<dbReference type="PANTHER" id="PTHR31170:SF25">
    <property type="entry name" value="BNAA09G04570D PROTEIN"/>
    <property type="match status" value="1"/>
</dbReference>
<comment type="caution">
    <text evidence="2">The sequence shown here is derived from an EMBL/GenBank/DDBJ whole genome shotgun (WGS) entry which is preliminary data.</text>
</comment>
<keyword evidence="1" id="KW-0472">Membrane</keyword>
<dbReference type="EMBL" id="JAUJYN010000001">
    <property type="protein sequence ID" value="KAK1279535.1"/>
    <property type="molecule type" value="Genomic_DNA"/>
</dbReference>
<evidence type="ECO:0000313" key="2">
    <source>
        <dbReference type="EMBL" id="KAK1279535.1"/>
    </source>
</evidence>
<dbReference type="InterPro" id="IPR004158">
    <property type="entry name" value="DUF247_pln"/>
</dbReference>
<organism evidence="2 3">
    <name type="scientific">Acorus gramineus</name>
    <name type="common">Dwarf sweet flag</name>
    <dbReference type="NCBI Taxonomy" id="55184"/>
    <lineage>
        <taxon>Eukaryota</taxon>
        <taxon>Viridiplantae</taxon>
        <taxon>Streptophyta</taxon>
        <taxon>Embryophyta</taxon>
        <taxon>Tracheophyta</taxon>
        <taxon>Spermatophyta</taxon>
        <taxon>Magnoliopsida</taxon>
        <taxon>Liliopsida</taxon>
        <taxon>Acoraceae</taxon>
        <taxon>Acorus</taxon>
    </lineage>
</organism>
<gene>
    <name evidence="2" type="ORF">QJS04_geneDACA004577</name>
</gene>
<keyword evidence="1" id="KW-0812">Transmembrane</keyword>